<evidence type="ECO:0000256" key="2">
    <source>
        <dbReference type="ARBA" id="ARBA00022771"/>
    </source>
</evidence>
<evidence type="ECO:0000259" key="6">
    <source>
        <dbReference type="PROSITE" id="PS50089"/>
    </source>
</evidence>
<keyword evidence="7" id="KW-1185">Reference proteome</keyword>
<reference evidence="8" key="1">
    <citation type="submission" date="2025-08" db="UniProtKB">
        <authorList>
            <consortium name="RefSeq"/>
        </authorList>
    </citation>
    <scope>IDENTIFICATION</scope>
    <source>
        <tissue evidence="8">Total insect</tissue>
    </source>
</reference>
<feature type="region of interest" description="Disordered" evidence="5">
    <location>
        <begin position="1"/>
        <end position="35"/>
    </location>
</feature>
<dbReference type="InterPro" id="IPR001841">
    <property type="entry name" value="Znf_RING"/>
</dbReference>
<dbReference type="InterPro" id="IPR017907">
    <property type="entry name" value="Znf_RING_CS"/>
</dbReference>
<feature type="region of interest" description="Disordered" evidence="5">
    <location>
        <begin position="101"/>
        <end position="123"/>
    </location>
</feature>
<evidence type="ECO:0000256" key="1">
    <source>
        <dbReference type="ARBA" id="ARBA00022723"/>
    </source>
</evidence>
<evidence type="ECO:0000256" key="4">
    <source>
        <dbReference type="PROSITE-ProRule" id="PRU00175"/>
    </source>
</evidence>
<protein>
    <submittedName>
        <fullName evidence="8">Ran-binding protein 9-like</fullName>
    </submittedName>
</protein>
<keyword evidence="3" id="KW-0862">Zinc</keyword>
<dbReference type="SUPFAM" id="SSF57850">
    <property type="entry name" value="RING/U-box"/>
    <property type="match status" value="1"/>
</dbReference>
<evidence type="ECO:0000256" key="3">
    <source>
        <dbReference type="ARBA" id="ARBA00022833"/>
    </source>
</evidence>
<dbReference type="RefSeq" id="XP_034253630.1">
    <property type="nucleotide sequence ID" value="XM_034397739.1"/>
</dbReference>
<dbReference type="KEGG" id="tpal:117652656"/>
<accession>A0A6P9A7V7</accession>
<name>A0A6P9A7V7_THRPL</name>
<evidence type="ECO:0000313" key="8">
    <source>
        <dbReference type="RefSeq" id="XP_034253630.1"/>
    </source>
</evidence>
<proteinExistence type="predicted"/>
<dbReference type="Gene3D" id="3.30.40.10">
    <property type="entry name" value="Zinc/RING finger domain, C3HC4 (zinc finger)"/>
    <property type="match status" value="1"/>
</dbReference>
<dbReference type="PROSITE" id="PS00518">
    <property type="entry name" value="ZF_RING_1"/>
    <property type="match status" value="1"/>
</dbReference>
<feature type="compositionally biased region" description="Low complexity" evidence="5">
    <location>
        <begin position="103"/>
        <end position="123"/>
    </location>
</feature>
<evidence type="ECO:0000256" key="5">
    <source>
        <dbReference type="SAM" id="MobiDB-lite"/>
    </source>
</evidence>
<dbReference type="GeneID" id="117652656"/>
<dbReference type="Proteomes" id="UP000515158">
    <property type="component" value="Unplaced"/>
</dbReference>
<dbReference type="InParanoid" id="A0A6P9A7V7"/>
<dbReference type="InterPro" id="IPR013083">
    <property type="entry name" value="Znf_RING/FYVE/PHD"/>
</dbReference>
<evidence type="ECO:0000313" key="7">
    <source>
        <dbReference type="Proteomes" id="UP000515158"/>
    </source>
</evidence>
<sequence>MADLIRDVLGSPPPSPGQQVQQVQQMHLPVGSPLAAAAATHPWRVAPLARRPRGRPPGPNSIRNRPVAAAPFMPMGLGAQAPVFPPPPPVYPPPPGFGAVARGPPSATATTAQPGPATATAQPGQQGFECVVCRVSSDSLGSIPCGHLLCTHCVEGQVGLCPHSQCSATFTMDQYRRFRRN</sequence>
<keyword evidence="1" id="KW-0479">Metal-binding</keyword>
<dbReference type="PROSITE" id="PS50089">
    <property type="entry name" value="ZF_RING_2"/>
    <property type="match status" value="1"/>
</dbReference>
<feature type="domain" description="RING-type" evidence="6">
    <location>
        <begin position="130"/>
        <end position="162"/>
    </location>
</feature>
<dbReference type="AlphaFoldDB" id="A0A6P9A7V7"/>
<dbReference type="GO" id="GO:0008270">
    <property type="term" value="F:zinc ion binding"/>
    <property type="evidence" value="ECO:0007669"/>
    <property type="project" value="UniProtKB-KW"/>
</dbReference>
<organism evidence="8">
    <name type="scientific">Thrips palmi</name>
    <name type="common">Melon thrips</name>
    <dbReference type="NCBI Taxonomy" id="161013"/>
    <lineage>
        <taxon>Eukaryota</taxon>
        <taxon>Metazoa</taxon>
        <taxon>Ecdysozoa</taxon>
        <taxon>Arthropoda</taxon>
        <taxon>Hexapoda</taxon>
        <taxon>Insecta</taxon>
        <taxon>Pterygota</taxon>
        <taxon>Neoptera</taxon>
        <taxon>Paraneoptera</taxon>
        <taxon>Thysanoptera</taxon>
        <taxon>Terebrantia</taxon>
        <taxon>Thripoidea</taxon>
        <taxon>Thripidae</taxon>
        <taxon>Thrips</taxon>
    </lineage>
</organism>
<keyword evidence="2 4" id="KW-0863">Zinc-finger</keyword>
<gene>
    <name evidence="8" type="primary">LOC117652656</name>
</gene>